<reference evidence="1" key="1">
    <citation type="journal article" date="2013" name="Genome Biol.">
        <title>Reference genomes and transcriptomes of Nicotiana sylvestris and Nicotiana tomentosiformis.</title>
        <authorList>
            <person name="Sierro N."/>
            <person name="Battey J.N."/>
            <person name="Ouadi S."/>
            <person name="Bovet L."/>
            <person name="Goepfert S."/>
            <person name="Bakaher N."/>
            <person name="Peitsch M.C."/>
            <person name="Ivanov N.V."/>
        </authorList>
    </citation>
    <scope>NUCLEOTIDE SEQUENCE [LARGE SCALE GENOMIC DNA]</scope>
</reference>
<evidence type="ECO:0000313" key="3">
    <source>
        <dbReference type="RefSeq" id="XP_009795319.1"/>
    </source>
</evidence>
<name>A0A1U7XWK4_NICSY</name>
<protein>
    <submittedName>
        <fullName evidence="2 3">Uncharacterized protein LOC104242044</fullName>
    </submittedName>
</protein>
<accession>A0A1U7XWK4</accession>
<sequence>MEELNNFIKQDIQGINAGQNCTFLDKDQARNTDAKMHNHQAQLLLGGGGCRKQPPFGTFFCNFKGMQILYAKEAVTCIGVGIHKHKGLGDGIFNILSFLESLSRQEAIWRGDFHLLTWGFEPRGGEFLGKSYFRELNWSS</sequence>
<dbReference type="Proteomes" id="UP000189701">
    <property type="component" value="Unplaced"/>
</dbReference>
<dbReference type="AlphaFoldDB" id="A0A1U7XWK4"/>
<dbReference type="RefSeq" id="XP_009795318.1">
    <property type="nucleotide sequence ID" value="XM_009797016.1"/>
</dbReference>
<evidence type="ECO:0000313" key="1">
    <source>
        <dbReference type="Proteomes" id="UP000189701"/>
    </source>
</evidence>
<proteinExistence type="predicted"/>
<gene>
    <name evidence="2 3" type="primary">LOC104242044</name>
</gene>
<keyword evidence="1" id="KW-1185">Reference proteome</keyword>
<dbReference type="RefSeq" id="XP_009795319.1">
    <property type="nucleotide sequence ID" value="XM_009797017.1"/>
</dbReference>
<evidence type="ECO:0000313" key="2">
    <source>
        <dbReference type="RefSeq" id="XP_009795318.1"/>
    </source>
</evidence>
<reference evidence="2 3" key="2">
    <citation type="submission" date="2025-04" db="UniProtKB">
        <authorList>
            <consortium name="RefSeq"/>
        </authorList>
    </citation>
    <scope>IDENTIFICATION</scope>
    <source>
        <tissue evidence="2 3">Leaf</tissue>
    </source>
</reference>
<organism evidence="1 2">
    <name type="scientific">Nicotiana sylvestris</name>
    <name type="common">Wood tobacco</name>
    <name type="synonym">South American tobacco</name>
    <dbReference type="NCBI Taxonomy" id="4096"/>
    <lineage>
        <taxon>Eukaryota</taxon>
        <taxon>Viridiplantae</taxon>
        <taxon>Streptophyta</taxon>
        <taxon>Embryophyta</taxon>
        <taxon>Tracheophyta</taxon>
        <taxon>Spermatophyta</taxon>
        <taxon>Magnoliopsida</taxon>
        <taxon>eudicotyledons</taxon>
        <taxon>Gunneridae</taxon>
        <taxon>Pentapetalae</taxon>
        <taxon>asterids</taxon>
        <taxon>lamiids</taxon>
        <taxon>Solanales</taxon>
        <taxon>Solanaceae</taxon>
        <taxon>Nicotianoideae</taxon>
        <taxon>Nicotianeae</taxon>
        <taxon>Nicotiana</taxon>
    </lineage>
</organism>